<accession>A0A1Q3ALB9</accession>
<dbReference type="AlphaFoldDB" id="A0A1Q3ALB9"/>
<feature type="compositionally biased region" description="Polar residues" evidence="3">
    <location>
        <begin position="202"/>
        <end position="221"/>
    </location>
</feature>
<dbReference type="Proteomes" id="UP000187013">
    <property type="component" value="Unassembled WGS sequence"/>
</dbReference>
<keyword evidence="2" id="KW-0539">Nucleus</keyword>
<feature type="compositionally biased region" description="Acidic residues" evidence="3">
    <location>
        <begin position="246"/>
        <end position="263"/>
    </location>
</feature>
<evidence type="ECO:0008006" key="6">
    <source>
        <dbReference type="Google" id="ProtNLM"/>
    </source>
</evidence>
<evidence type="ECO:0000256" key="1">
    <source>
        <dbReference type="ARBA" id="ARBA00004123"/>
    </source>
</evidence>
<dbReference type="CDD" id="cd22929">
    <property type="entry name" value="HFD_POLE4-like"/>
    <property type="match status" value="1"/>
</dbReference>
<evidence type="ECO:0000256" key="2">
    <source>
        <dbReference type="ARBA" id="ARBA00023242"/>
    </source>
</evidence>
<dbReference type="OrthoDB" id="636685at2759"/>
<protein>
    <recommendedName>
        <fullName evidence="6">Transcription factor CBF/NF-Y/archaeal histone domain-containing protein</fullName>
    </recommendedName>
</protein>
<proteinExistence type="predicted"/>
<organism evidence="4 5">
    <name type="scientific">Zygosaccharomyces rouxii</name>
    <dbReference type="NCBI Taxonomy" id="4956"/>
    <lineage>
        <taxon>Eukaryota</taxon>
        <taxon>Fungi</taxon>
        <taxon>Dikarya</taxon>
        <taxon>Ascomycota</taxon>
        <taxon>Saccharomycotina</taxon>
        <taxon>Saccharomycetes</taxon>
        <taxon>Saccharomycetales</taxon>
        <taxon>Saccharomycetaceae</taxon>
        <taxon>Zygosaccharomyces</taxon>
    </lineage>
</organism>
<evidence type="ECO:0000256" key="3">
    <source>
        <dbReference type="SAM" id="MobiDB-lite"/>
    </source>
</evidence>
<feature type="region of interest" description="Disordered" evidence="3">
    <location>
        <begin position="26"/>
        <end position="83"/>
    </location>
</feature>
<sequence>MVNPTIISAHDAETQLKTCFTTSIVPSSSASMSEVQPETVPENREDSVKGLAGENNQEHPQENSPEAMEVDKEPKEQPAGNDEAALDADIAATEAELKEFFPQLPVSKVKKIARSDPEYLLTSNNAFVATAFATEIFVKALTEEMLAQSQLAGKNKDSKTIRLTYNDLAECVSKKNQFMFLEDVVPRTKNLRSLVKQNRVRYTTASSRAGPSVKGQTQLPFSKQDIDKSNESQRPIDVENEKIDKEEEIEDDDDDDDMEDNEEEMRAAERVQDEQVQEQMREIEQMNHVADLDREDSQVEQTDQEE</sequence>
<dbReference type="GO" id="GO:0046982">
    <property type="term" value="F:protein heterodimerization activity"/>
    <property type="evidence" value="ECO:0007669"/>
    <property type="project" value="InterPro"/>
</dbReference>
<evidence type="ECO:0000313" key="5">
    <source>
        <dbReference type="Proteomes" id="UP000187013"/>
    </source>
</evidence>
<dbReference type="InterPro" id="IPR009072">
    <property type="entry name" value="Histone-fold"/>
</dbReference>
<comment type="subcellular location">
    <subcellularLocation>
        <location evidence="1">Nucleus</location>
    </subcellularLocation>
</comment>
<dbReference type="SUPFAM" id="SSF47113">
    <property type="entry name" value="Histone-fold"/>
    <property type="match status" value="1"/>
</dbReference>
<gene>
    <name evidence="4" type="ORF">ZYGR_0BB01200</name>
</gene>
<dbReference type="EMBL" id="BDGX01000054">
    <property type="protein sequence ID" value="GAV56343.1"/>
    <property type="molecule type" value="Genomic_DNA"/>
</dbReference>
<name>A0A1Q3ALB9_ZYGRO</name>
<dbReference type="Gene3D" id="1.10.20.10">
    <property type="entry name" value="Histone, subunit A"/>
    <property type="match status" value="1"/>
</dbReference>
<dbReference type="InterPro" id="IPR050568">
    <property type="entry name" value="Transcr_DNA_Rep_Reg"/>
</dbReference>
<reference evidence="4 5" key="1">
    <citation type="submission" date="2016-08" db="EMBL/GenBank/DDBJ databases">
        <title>Draft genome sequence of allopolyploid Zygosaccharomyces rouxii.</title>
        <authorList>
            <person name="Watanabe J."/>
            <person name="Uehara K."/>
            <person name="Mogi Y."/>
            <person name="Tsukioka Y."/>
        </authorList>
    </citation>
    <scope>NUCLEOTIDE SEQUENCE [LARGE SCALE GENOMIC DNA]</scope>
    <source>
        <strain evidence="4 5">NBRC 110957</strain>
    </source>
</reference>
<dbReference type="PANTHER" id="PTHR10252:SF54">
    <property type="entry name" value="CHROMATIN ACCESSIBILITY COMPLEX PROTEIN 1"/>
    <property type="match status" value="1"/>
</dbReference>
<feature type="region of interest" description="Disordered" evidence="3">
    <location>
        <begin position="202"/>
        <end position="306"/>
    </location>
</feature>
<feature type="compositionally biased region" description="Basic and acidic residues" evidence="3">
    <location>
        <begin position="224"/>
        <end position="245"/>
    </location>
</feature>
<feature type="compositionally biased region" description="Basic and acidic residues" evidence="3">
    <location>
        <begin position="264"/>
        <end position="297"/>
    </location>
</feature>
<dbReference type="GO" id="GO:0006261">
    <property type="term" value="P:DNA-templated DNA replication"/>
    <property type="evidence" value="ECO:0007669"/>
    <property type="project" value="TreeGrafter"/>
</dbReference>
<evidence type="ECO:0000313" key="4">
    <source>
        <dbReference type="EMBL" id="GAV56343.1"/>
    </source>
</evidence>
<dbReference type="PANTHER" id="PTHR10252">
    <property type="entry name" value="HISTONE-LIKE TRANSCRIPTION FACTOR CCAAT-RELATED"/>
    <property type="match status" value="1"/>
</dbReference>
<dbReference type="GO" id="GO:0008623">
    <property type="term" value="C:CHRAC"/>
    <property type="evidence" value="ECO:0007669"/>
    <property type="project" value="TreeGrafter"/>
</dbReference>
<feature type="compositionally biased region" description="Polar residues" evidence="3">
    <location>
        <begin position="26"/>
        <end position="36"/>
    </location>
</feature>
<comment type="caution">
    <text evidence="4">The sequence shown here is derived from an EMBL/GenBank/DDBJ whole genome shotgun (WGS) entry which is preliminary data.</text>
</comment>